<sequence length="238" mass="27717">MGNSCLTRKKTAKRPILSQIVCCITKQTPNATTPPTVSNNNAVENPVEKCLVNTLRFFNRTELECVSLSSKFVRGIVLKHFRIEPYFIIDGFFMVENQLAKLYKDDFQYFDLDSKAWIDLIDDNSPAMYYFHLADWLPHLLPWLRVKKVCINFSVYSETLDENIALYKLIHHLWSAQELELFCCDAIDATYYQCKVQAVHMFLVNAEFFRCKTLVYRASNHVPQLPNYPHLCNINVVT</sequence>
<keyword evidence="2" id="KW-1185">Reference proteome</keyword>
<gene>
    <name evidence="1" type="ORF">DdX_18474</name>
</gene>
<dbReference type="EMBL" id="JAKKPZ010000265">
    <property type="protein sequence ID" value="KAI1697522.1"/>
    <property type="molecule type" value="Genomic_DNA"/>
</dbReference>
<organism evidence="1 2">
    <name type="scientific">Ditylenchus destructor</name>
    <dbReference type="NCBI Taxonomy" id="166010"/>
    <lineage>
        <taxon>Eukaryota</taxon>
        <taxon>Metazoa</taxon>
        <taxon>Ecdysozoa</taxon>
        <taxon>Nematoda</taxon>
        <taxon>Chromadorea</taxon>
        <taxon>Rhabditida</taxon>
        <taxon>Tylenchina</taxon>
        <taxon>Tylenchomorpha</taxon>
        <taxon>Sphaerularioidea</taxon>
        <taxon>Anguinidae</taxon>
        <taxon>Anguininae</taxon>
        <taxon>Ditylenchus</taxon>
    </lineage>
</organism>
<proteinExistence type="predicted"/>
<accession>A0AAD4MJS5</accession>
<reference evidence="1" key="1">
    <citation type="submission" date="2022-01" db="EMBL/GenBank/DDBJ databases">
        <title>Genome Sequence Resource for Two Populations of Ditylenchus destructor, the Migratory Endoparasitic Phytonematode.</title>
        <authorList>
            <person name="Zhang H."/>
            <person name="Lin R."/>
            <person name="Xie B."/>
        </authorList>
    </citation>
    <scope>NUCLEOTIDE SEQUENCE</scope>
    <source>
        <strain evidence="1">BazhouSP</strain>
    </source>
</reference>
<comment type="caution">
    <text evidence="1">The sequence shown here is derived from an EMBL/GenBank/DDBJ whole genome shotgun (WGS) entry which is preliminary data.</text>
</comment>
<evidence type="ECO:0000313" key="1">
    <source>
        <dbReference type="EMBL" id="KAI1697522.1"/>
    </source>
</evidence>
<dbReference type="AlphaFoldDB" id="A0AAD4MJS5"/>
<dbReference type="Proteomes" id="UP001201812">
    <property type="component" value="Unassembled WGS sequence"/>
</dbReference>
<protein>
    <submittedName>
        <fullName evidence="1">Uncharacterized protein</fullName>
    </submittedName>
</protein>
<name>A0AAD4MJS5_9BILA</name>
<evidence type="ECO:0000313" key="2">
    <source>
        <dbReference type="Proteomes" id="UP001201812"/>
    </source>
</evidence>